<dbReference type="SFLD" id="SFLDS00029">
    <property type="entry name" value="Radical_SAM"/>
    <property type="match status" value="1"/>
</dbReference>
<keyword evidence="4" id="KW-0408">Iron</keyword>
<dbReference type="InterPro" id="IPR006638">
    <property type="entry name" value="Elp3/MiaA/NifB-like_rSAM"/>
</dbReference>
<reference evidence="8 9" key="1">
    <citation type="submission" date="2024-02" db="EMBL/GenBank/DDBJ databases">
        <title>Bacterial strain from lacustrine sediment.</title>
        <authorList>
            <person name="Petit C."/>
            <person name="Fadhlaoui K."/>
        </authorList>
    </citation>
    <scope>NUCLEOTIDE SEQUENCE [LARGE SCALE GENOMIC DNA]</scope>
    <source>
        <strain evidence="8 9">IPX-CK</strain>
    </source>
</reference>
<dbReference type="InterPro" id="IPR006158">
    <property type="entry name" value="Cobalamin-bd"/>
</dbReference>
<proteinExistence type="predicted"/>
<evidence type="ECO:0000313" key="8">
    <source>
        <dbReference type="EMBL" id="XAH72659.1"/>
    </source>
</evidence>
<evidence type="ECO:0000256" key="4">
    <source>
        <dbReference type="ARBA" id="ARBA00023004"/>
    </source>
</evidence>
<dbReference type="InterPro" id="IPR058240">
    <property type="entry name" value="rSAM_sf"/>
</dbReference>
<dbReference type="SMART" id="SM00729">
    <property type="entry name" value="Elp3"/>
    <property type="match status" value="1"/>
</dbReference>
<dbReference type="InterPro" id="IPR007197">
    <property type="entry name" value="rSAM"/>
</dbReference>
<dbReference type="RefSeq" id="WP_342756273.1">
    <property type="nucleotide sequence ID" value="NZ_CP146256.1"/>
</dbReference>
<dbReference type="Pfam" id="PF04055">
    <property type="entry name" value="Radical_SAM"/>
    <property type="match status" value="1"/>
</dbReference>
<keyword evidence="3" id="KW-0479">Metal-binding</keyword>
<dbReference type="Pfam" id="PF02310">
    <property type="entry name" value="B12-binding"/>
    <property type="match status" value="1"/>
</dbReference>
<evidence type="ECO:0000256" key="5">
    <source>
        <dbReference type="ARBA" id="ARBA00023014"/>
    </source>
</evidence>
<dbReference type="SUPFAM" id="SSF102114">
    <property type="entry name" value="Radical SAM enzymes"/>
    <property type="match status" value="1"/>
</dbReference>
<dbReference type="PANTHER" id="PTHR43409">
    <property type="entry name" value="ANAEROBIC MAGNESIUM-PROTOPORPHYRIN IX MONOMETHYL ESTER CYCLASE-RELATED"/>
    <property type="match status" value="1"/>
</dbReference>
<feature type="domain" description="B12-binding" evidence="6">
    <location>
        <begin position="6"/>
        <end position="142"/>
    </location>
</feature>
<dbReference type="PROSITE" id="PS51332">
    <property type="entry name" value="B12_BINDING"/>
    <property type="match status" value="1"/>
</dbReference>
<keyword evidence="2" id="KW-0949">S-adenosyl-L-methionine</keyword>
<accession>A0ABZ3ETK5</accession>
<evidence type="ECO:0000256" key="2">
    <source>
        <dbReference type="ARBA" id="ARBA00022691"/>
    </source>
</evidence>
<dbReference type="InterPro" id="IPR034466">
    <property type="entry name" value="Methyltransferase_Class_B"/>
</dbReference>
<dbReference type="InterPro" id="IPR023404">
    <property type="entry name" value="rSAM_horseshoe"/>
</dbReference>
<keyword evidence="5" id="KW-0411">Iron-sulfur</keyword>
<name>A0ABZ3ETK5_9FIRM</name>
<dbReference type="Gene3D" id="3.80.30.20">
    <property type="entry name" value="tm_1862 like domain"/>
    <property type="match status" value="1"/>
</dbReference>
<dbReference type="EMBL" id="CP146256">
    <property type="protein sequence ID" value="XAH72659.1"/>
    <property type="molecule type" value="Genomic_DNA"/>
</dbReference>
<dbReference type="SFLD" id="SFLDG01123">
    <property type="entry name" value="methyltransferase_(Class_B)"/>
    <property type="match status" value="1"/>
</dbReference>
<sequence>MKSVVILNSPIFKNTTDEHEEYLAPLGLGYIATYLEYNGFKVELIDCVKERLGVDDIVNTIVHIAPDYVGINVFTQNYHLVKNILENIEINCEYFIGGPAVKSIYEEILLWNINNNLSIVIGEGELILPDILNGQCKESPIKELKNKKVYRVDNNSDYLPKDISSIHLNRKYFKKEIITNHYGDNEASIITSRGCAFDCAFCGGARSLNNNVDIRIRTEQSVIEEINELLVLYTGIKSIRILDDLFLRNSKSIDMASRIFGHYPSIEWRGMVHAISLVNSLDKVELLKQSNCKELFMGIESGSQKIRNKINKIGTLNDIISVATEILRNGIDLKGYFIYGFPDETIEDFEATYELACKIMDISRNFKGVFRTSVFKFRPYHGTLLYKEIVAKKGEIPTCIQDEITNTLLDRNQFNFSSGNYSEVNDDVLNEFIIKTQNLVE</sequence>
<dbReference type="InterPro" id="IPR051198">
    <property type="entry name" value="BchE-like"/>
</dbReference>
<evidence type="ECO:0000259" key="6">
    <source>
        <dbReference type="PROSITE" id="PS51332"/>
    </source>
</evidence>
<feature type="domain" description="Radical SAM core" evidence="7">
    <location>
        <begin position="181"/>
        <end position="415"/>
    </location>
</feature>
<comment type="cofactor">
    <cofactor evidence="1">
        <name>[4Fe-4S] cluster</name>
        <dbReference type="ChEBI" id="CHEBI:49883"/>
    </cofactor>
</comment>
<dbReference type="SFLD" id="SFLDG01082">
    <property type="entry name" value="B12-binding_domain_containing"/>
    <property type="match status" value="1"/>
</dbReference>
<gene>
    <name evidence="8" type="ORF">V6984_14205</name>
</gene>
<evidence type="ECO:0000313" key="9">
    <source>
        <dbReference type="Proteomes" id="UP001451571"/>
    </source>
</evidence>
<protein>
    <submittedName>
        <fullName evidence="8">Radical SAM protein</fullName>
    </submittedName>
</protein>
<evidence type="ECO:0000256" key="3">
    <source>
        <dbReference type="ARBA" id="ARBA00022723"/>
    </source>
</evidence>
<organism evidence="8 9">
    <name type="scientific">Kineothrix sedimenti</name>
    <dbReference type="NCBI Taxonomy" id="3123317"/>
    <lineage>
        <taxon>Bacteria</taxon>
        <taxon>Bacillati</taxon>
        <taxon>Bacillota</taxon>
        <taxon>Clostridia</taxon>
        <taxon>Lachnospirales</taxon>
        <taxon>Lachnospiraceae</taxon>
        <taxon>Kineothrix</taxon>
    </lineage>
</organism>
<evidence type="ECO:0000256" key="1">
    <source>
        <dbReference type="ARBA" id="ARBA00001966"/>
    </source>
</evidence>
<dbReference type="Proteomes" id="UP001451571">
    <property type="component" value="Chromosome"/>
</dbReference>
<dbReference type="Gene3D" id="3.40.50.280">
    <property type="entry name" value="Cobalamin-binding domain"/>
    <property type="match status" value="1"/>
</dbReference>
<dbReference type="PROSITE" id="PS51918">
    <property type="entry name" value="RADICAL_SAM"/>
    <property type="match status" value="1"/>
</dbReference>
<evidence type="ECO:0000259" key="7">
    <source>
        <dbReference type="PROSITE" id="PS51918"/>
    </source>
</evidence>
<keyword evidence="9" id="KW-1185">Reference proteome</keyword>
<dbReference type="CDD" id="cd01335">
    <property type="entry name" value="Radical_SAM"/>
    <property type="match status" value="1"/>
</dbReference>